<gene>
    <name evidence="15" type="ORF">EV213_11870</name>
</gene>
<keyword evidence="8 15" id="KW-0413">Isomerase</keyword>
<evidence type="ECO:0000259" key="14">
    <source>
        <dbReference type="PROSITE" id="PS52039"/>
    </source>
</evidence>
<dbReference type="PANTHER" id="PTHR11390:SF21">
    <property type="entry name" value="DNA TOPOISOMERASE 3-ALPHA"/>
    <property type="match status" value="1"/>
</dbReference>
<evidence type="ECO:0000256" key="11">
    <source>
        <dbReference type="ARBA" id="ARBA00032235"/>
    </source>
</evidence>
<dbReference type="InterPro" id="IPR003602">
    <property type="entry name" value="Topo_IA_DNA-bd_dom"/>
</dbReference>
<evidence type="ECO:0000256" key="1">
    <source>
        <dbReference type="ARBA" id="ARBA00000213"/>
    </source>
</evidence>
<evidence type="ECO:0000313" key="15">
    <source>
        <dbReference type="EMBL" id="TDQ36439.1"/>
    </source>
</evidence>
<evidence type="ECO:0000256" key="8">
    <source>
        <dbReference type="ARBA" id="ARBA00023235"/>
    </source>
</evidence>
<reference evidence="15 16" key="1">
    <citation type="submission" date="2019-03" db="EMBL/GenBank/DDBJ databases">
        <title>Genomic Encyclopedia of Type Strains, Phase IV (KMG-IV): sequencing the most valuable type-strain genomes for metagenomic binning, comparative biology and taxonomic classification.</title>
        <authorList>
            <person name="Goeker M."/>
        </authorList>
    </citation>
    <scope>NUCLEOTIDE SEQUENCE [LARGE SCALE GENOMIC DNA]</scope>
    <source>
        <strain evidence="15 16">DSM 28697</strain>
    </source>
</reference>
<dbReference type="CDD" id="cd03362">
    <property type="entry name" value="TOPRIM_TopoIA_TopoIII"/>
    <property type="match status" value="1"/>
</dbReference>
<evidence type="ECO:0000256" key="4">
    <source>
        <dbReference type="ARBA" id="ARBA00022723"/>
    </source>
</evidence>
<dbReference type="Pfam" id="PF01131">
    <property type="entry name" value="Topoisom_bac"/>
    <property type="match status" value="1"/>
</dbReference>
<dbReference type="InterPro" id="IPR005738">
    <property type="entry name" value="TopoIII"/>
</dbReference>
<keyword evidence="5" id="KW-0460">Magnesium</keyword>
<dbReference type="SMART" id="SM00437">
    <property type="entry name" value="TOP1Ac"/>
    <property type="match status" value="1"/>
</dbReference>
<evidence type="ECO:0000259" key="13">
    <source>
        <dbReference type="PROSITE" id="PS50880"/>
    </source>
</evidence>
<dbReference type="InterPro" id="IPR003601">
    <property type="entry name" value="Topo_IA_2"/>
</dbReference>
<dbReference type="Proteomes" id="UP000295632">
    <property type="component" value="Unassembled WGS sequence"/>
</dbReference>
<evidence type="ECO:0000256" key="12">
    <source>
        <dbReference type="ARBA" id="ARBA00032877"/>
    </source>
</evidence>
<dbReference type="PANTHER" id="PTHR11390">
    <property type="entry name" value="PROKARYOTIC DNA TOPOISOMERASE"/>
    <property type="match status" value="1"/>
</dbReference>
<sequence length="695" mass="78695">MKKLVLAEKPSVAKELARVLGCKQSHKQYIEGPQYVVTWAFGHLVELKTPEDYDKRYQTWRLEDLPIMPKEMKKKIIPGTKGQFYAIKKLAERKDLNELIIATDAGREGELVARWIMEQVHWKKPFKRLWISSQTDSAIKQGFKQLKDGREFDRLYQSAVCRSEADWLIGLNISRALTTKYEEPLSAGRVQTPTLAAVHERDMAIQQFTPRDYWTVQATVGSAEAQWAGDKGPRLFDKAKAEAIQNELTDGKAKVVAVDKKTKTEQPPLPYDLTELQRDANQRFNYSAKKTLNVLQGLYERHKVVTYPRTDSKYLSSDLVPTLAGKLKQLEGHYKDEVRPVVKQANIAKHAVNNAKVSDHHAIIVTEERANLSAFQQDERNIYDLIARRFIALFHAPATTATVQATLSVGNHTLKAAGRKEMNAGFKTVLRRQDANEEENPGLAKLTKGETVTISQVRMKSGKTEAPKKLNEADLLASMDKFGLGTPATRADIIEKLLKSDSMELINHRLSVTKKGKQLLELVDDELTSPELTAKWEKELEAIAKGNGNAKAFIANIREKTTTLVSNVRQSEKTYTAHNLTGSKCPECDSFLKERNGRNGKVLVCSSRECSYRRQKDPVLSNRRCPQCKKKMEMHDGKAGLYFQCKRCNVVEKADDKKSKVNKREEKKLLNQYKKEEPIGNSLADALKQAMKDKD</sequence>
<dbReference type="InterPro" id="IPR000380">
    <property type="entry name" value="Topo_IA"/>
</dbReference>
<dbReference type="AlphaFoldDB" id="A0A4R6TWQ0"/>
<feature type="domain" description="Toprim" evidence="13">
    <location>
        <begin position="2"/>
        <end position="133"/>
    </location>
</feature>
<dbReference type="SMART" id="SM00436">
    <property type="entry name" value="TOP1Bc"/>
    <property type="match status" value="1"/>
</dbReference>
<dbReference type="EMBL" id="SNYJ01000018">
    <property type="protein sequence ID" value="TDQ36439.1"/>
    <property type="molecule type" value="Genomic_DNA"/>
</dbReference>
<dbReference type="Gene3D" id="3.40.50.140">
    <property type="match status" value="1"/>
</dbReference>
<dbReference type="PROSITE" id="PS00396">
    <property type="entry name" value="TOPO_IA_1"/>
    <property type="match status" value="1"/>
</dbReference>
<dbReference type="InterPro" id="IPR013497">
    <property type="entry name" value="Topo_IA_cen"/>
</dbReference>
<evidence type="ECO:0000256" key="6">
    <source>
        <dbReference type="ARBA" id="ARBA00023029"/>
    </source>
</evidence>
<dbReference type="Pfam" id="PF01751">
    <property type="entry name" value="Toprim"/>
    <property type="match status" value="1"/>
</dbReference>
<dbReference type="InterPro" id="IPR023405">
    <property type="entry name" value="Topo_IA_core_domain"/>
</dbReference>
<evidence type="ECO:0000256" key="9">
    <source>
        <dbReference type="ARBA" id="ARBA00030003"/>
    </source>
</evidence>
<protein>
    <recommendedName>
        <fullName evidence="3">DNA topoisomerase</fullName>
        <ecNumber evidence="3">5.6.2.1</ecNumber>
    </recommendedName>
    <alternativeName>
        <fullName evidence="12">Omega-protein</fullName>
    </alternativeName>
    <alternativeName>
        <fullName evidence="11">Relaxing enzyme</fullName>
    </alternativeName>
    <alternativeName>
        <fullName evidence="9">Swivelase</fullName>
    </alternativeName>
    <alternativeName>
        <fullName evidence="10">Untwisting enzyme</fullName>
    </alternativeName>
</protein>
<name>A0A4R6TWQ0_9BACI</name>
<evidence type="ECO:0000256" key="10">
    <source>
        <dbReference type="ARBA" id="ARBA00031985"/>
    </source>
</evidence>
<dbReference type="InterPro" id="IPR013826">
    <property type="entry name" value="Topo_IA_cen_sub3"/>
</dbReference>
<dbReference type="OrthoDB" id="9803554at2"/>
<accession>A0A4R6TWQ0</accession>
<dbReference type="SUPFAM" id="SSF56712">
    <property type="entry name" value="Prokaryotic type I DNA topoisomerase"/>
    <property type="match status" value="1"/>
</dbReference>
<dbReference type="GO" id="GO:0003917">
    <property type="term" value="F:DNA topoisomerase type I (single strand cut, ATP-independent) activity"/>
    <property type="evidence" value="ECO:0007669"/>
    <property type="project" value="UniProtKB-EC"/>
</dbReference>
<dbReference type="NCBIfam" id="TIGR01056">
    <property type="entry name" value="topB"/>
    <property type="match status" value="1"/>
</dbReference>
<comment type="similarity">
    <text evidence="2">Belongs to the type IA topoisomerase family.</text>
</comment>
<feature type="domain" description="Topo IA-type catalytic" evidence="14">
    <location>
        <begin position="152"/>
        <end position="565"/>
    </location>
</feature>
<dbReference type="InterPro" id="IPR006171">
    <property type="entry name" value="TOPRIM_dom"/>
</dbReference>
<evidence type="ECO:0000313" key="16">
    <source>
        <dbReference type="Proteomes" id="UP000295632"/>
    </source>
</evidence>
<dbReference type="GO" id="GO:0003677">
    <property type="term" value="F:DNA binding"/>
    <property type="evidence" value="ECO:0007669"/>
    <property type="project" value="UniProtKB-KW"/>
</dbReference>
<evidence type="ECO:0000256" key="7">
    <source>
        <dbReference type="ARBA" id="ARBA00023125"/>
    </source>
</evidence>
<keyword evidence="7" id="KW-0238">DNA-binding</keyword>
<evidence type="ECO:0000256" key="2">
    <source>
        <dbReference type="ARBA" id="ARBA00009446"/>
    </source>
</evidence>
<dbReference type="InterPro" id="IPR013824">
    <property type="entry name" value="Topo_IA_cen_sub1"/>
</dbReference>
<dbReference type="InterPro" id="IPR013825">
    <property type="entry name" value="Topo_IA_cen_sub2"/>
</dbReference>
<proteinExistence type="inferred from homology"/>
<comment type="caution">
    <text evidence="15">The sequence shown here is derived from an EMBL/GenBank/DDBJ whole genome shotgun (WGS) entry which is preliminary data.</text>
</comment>
<dbReference type="Gene3D" id="2.70.20.10">
    <property type="entry name" value="Topoisomerase I, domain 3"/>
    <property type="match status" value="1"/>
</dbReference>
<organism evidence="15 16">
    <name type="scientific">Aureibacillus halotolerans</name>
    <dbReference type="NCBI Taxonomy" id="1508390"/>
    <lineage>
        <taxon>Bacteria</taxon>
        <taxon>Bacillati</taxon>
        <taxon>Bacillota</taxon>
        <taxon>Bacilli</taxon>
        <taxon>Bacillales</taxon>
        <taxon>Bacillaceae</taxon>
        <taxon>Aureibacillus</taxon>
    </lineage>
</organism>
<dbReference type="InterPro" id="IPR023406">
    <property type="entry name" value="Topo_IA_AS"/>
</dbReference>
<dbReference type="PRINTS" id="PR00417">
    <property type="entry name" value="PRTPISMRASEI"/>
</dbReference>
<dbReference type="GO" id="GO:0046872">
    <property type="term" value="F:metal ion binding"/>
    <property type="evidence" value="ECO:0007669"/>
    <property type="project" value="UniProtKB-KW"/>
</dbReference>
<keyword evidence="6" id="KW-0799">Topoisomerase</keyword>
<keyword evidence="4" id="KW-0479">Metal-binding</keyword>
<dbReference type="Gene3D" id="1.10.460.10">
    <property type="entry name" value="Topoisomerase I, domain 2"/>
    <property type="match status" value="1"/>
</dbReference>
<dbReference type="GO" id="GO:0006265">
    <property type="term" value="P:DNA topological change"/>
    <property type="evidence" value="ECO:0007669"/>
    <property type="project" value="InterPro"/>
</dbReference>
<evidence type="ECO:0000256" key="3">
    <source>
        <dbReference type="ARBA" id="ARBA00012891"/>
    </source>
</evidence>
<dbReference type="CDD" id="cd00186">
    <property type="entry name" value="TOP1Ac"/>
    <property type="match status" value="1"/>
</dbReference>
<comment type="catalytic activity">
    <reaction evidence="1">
        <text>ATP-independent breakage of single-stranded DNA, followed by passage and rejoining.</text>
        <dbReference type="EC" id="5.6.2.1"/>
    </reaction>
</comment>
<dbReference type="NCBIfam" id="NF005829">
    <property type="entry name" value="PRK07726.1"/>
    <property type="match status" value="1"/>
</dbReference>
<dbReference type="InterPro" id="IPR034144">
    <property type="entry name" value="TOPRIM_TopoIII"/>
</dbReference>
<dbReference type="Gene3D" id="1.10.290.10">
    <property type="entry name" value="Topoisomerase I, domain 4"/>
    <property type="match status" value="1"/>
</dbReference>
<dbReference type="GO" id="GO:0043597">
    <property type="term" value="C:cytoplasmic replication fork"/>
    <property type="evidence" value="ECO:0007669"/>
    <property type="project" value="TreeGrafter"/>
</dbReference>
<dbReference type="PROSITE" id="PS52039">
    <property type="entry name" value="TOPO_IA_2"/>
    <property type="match status" value="1"/>
</dbReference>
<dbReference type="SMART" id="SM00493">
    <property type="entry name" value="TOPRIM"/>
    <property type="match status" value="1"/>
</dbReference>
<dbReference type="EC" id="5.6.2.1" evidence="3"/>
<dbReference type="GO" id="GO:0006281">
    <property type="term" value="P:DNA repair"/>
    <property type="evidence" value="ECO:0007669"/>
    <property type="project" value="TreeGrafter"/>
</dbReference>
<dbReference type="PROSITE" id="PS50880">
    <property type="entry name" value="TOPRIM"/>
    <property type="match status" value="1"/>
</dbReference>
<keyword evidence="16" id="KW-1185">Reference proteome</keyword>
<dbReference type="RefSeq" id="WP_133581726.1">
    <property type="nucleotide sequence ID" value="NZ_SNYJ01000018.1"/>
</dbReference>
<evidence type="ECO:0000256" key="5">
    <source>
        <dbReference type="ARBA" id="ARBA00022842"/>
    </source>
</evidence>
<dbReference type="GO" id="GO:0006310">
    <property type="term" value="P:DNA recombination"/>
    <property type="evidence" value="ECO:0007669"/>
    <property type="project" value="TreeGrafter"/>
</dbReference>